<reference evidence="1" key="1">
    <citation type="submission" date="2020-05" db="EMBL/GenBank/DDBJ databases">
        <authorList>
            <person name="Chiriac C."/>
            <person name="Salcher M."/>
            <person name="Ghai R."/>
            <person name="Kavagutti S V."/>
        </authorList>
    </citation>
    <scope>NUCLEOTIDE SEQUENCE</scope>
</reference>
<dbReference type="EMBL" id="LR796947">
    <property type="protein sequence ID" value="CAB4177382.1"/>
    <property type="molecule type" value="Genomic_DNA"/>
</dbReference>
<name>A0A6J5Q1S2_9CAUD</name>
<gene>
    <name evidence="1" type="ORF">UFOVP999_44</name>
</gene>
<proteinExistence type="predicted"/>
<organism evidence="1">
    <name type="scientific">uncultured Caudovirales phage</name>
    <dbReference type="NCBI Taxonomy" id="2100421"/>
    <lineage>
        <taxon>Viruses</taxon>
        <taxon>Duplodnaviria</taxon>
        <taxon>Heunggongvirae</taxon>
        <taxon>Uroviricota</taxon>
        <taxon>Caudoviricetes</taxon>
        <taxon>Peduoviridae</taxon>
        <taxon>Maltschvirus</taxon>
        <taxon>Maltschvirus maltsch</taxon>
    </lineage>
</organism>
<sequence length="101" mass="11404">MSESESAFPHDVWTYIKEVKPIVQISISEKRGLNILSALEDINEALLKQEKETVVGLLTTLASILVASSRGQLEELLEEHDVWEAMKDLDKGLEKILNEKQ</sequence>
<evidence type="ECO:0000313" key="1">
    <source>
        <dbReference type="EMBL" id="CAB4177382.1"/>
    </source>
</evidence>
<accession>A0A6J5Q1S2</accession>
<protein>
    <submittedName>
        <fullName evidence="1">Uncharacterized protein</fullName>
    </submittedName>
</protein>